<dbReference type="PANTHER" id="PTHR30472:SF37">
    <property type="entry name" value="FE(3+) DICITRATE TRANSPORT SYSTEM PERMEASE PROTEIN FECD-RELATED"/>
    <property type="match status" value="1"/>
</dbReference>
<evidence type="ECO:0000256" key="8">
    <source>
        <dbReference type="SAM" id="Phobius"/>
    </source>
</evidence>
<feature type="transmembrane region" description="Helical" evidence="8">
    <location>
        <begin position="568"/>
        <end position="591"/>
    </location>
</feature>
<dbReference type="RefSeq" id="WP_121171052.1">
    <property type="nucleotide sequence ID" value="NZ_RBIN01000002.1"/>
</dbReference>
<dbReference type="Gene3D" id="1.10.3470.10">
    <property type="entry name" value="ABC transporter involved in vitamin B12 uptake, BtuC"/>
    <property type="match status" value="2"/>
</dbReference>
<name>A0A420WZ91_9GAMM</name>
<dbReference type="GO" id="GO:0022857">
    <property type="term" value="F:transmembrane transporter activity"/>
    <property type="evidence" value="ECO:0007669"/>
    <property type="project" value="InterPro"/>
</dbReference>
<dbReference type="InterPro" id="IPR000522">
    <property type="entry name" value="ABC_transptr_permease_BtuC"/>
</dbReference>
<dbReference type="GO" id="GO:0033214">
    <property type="term" value="P:siderophore-iron import into cell"/>
    <property type="evidence" value="ECO:0007669"/>
    <property type="project" value="TreeGrafter"/>
</dbReference>
<dbReference type="PANTHER" id="PTHR30472">
    <property type="entry name" value="FERRIC ENTEROBACTIN TRANSPORT SYSTEM PERMEASE PROTEIN"/>
    <property type="match status" value="1"/>
</dbReference>
<feature type="transmembrane region" description="Helical" evidence="8">
    <location>
        <begin position="57"/>
        <end position="78"/>
    </location>
</feature>
<dbReference type="EMBL" id="RBIN01000002">
    <property type="protein sequence ID" value="RKR06549.1"/>
    <property type="molecule type" value="Genomic_DNA"/>
</dbReference>
<evidence type="ECO:0000256" key="2">
    <source>
        <dbReference type="ARBA" id="ARBA00007935"/>
    </source>
</evidence>
<evidence type="ECO:0000256" key="4">
    <source>
        <dbReference type="ARBA" id="ARBA00022475"/>
    </source>
</evidence>
<feature type="transmembrane region" description="Helical" evidence="8">
    <location>
        <begin position="279"/>
        <end position="298"/>
    </location>
</feature>
<dbReference type="SUPFAM" id="SSF81345">
    <property type="entry name" value="ABC transporter involved in vitamin B12 uptake, BtuC"/>
    <property type="match status" value="2"/>
</dbReference>
<feature type="transmembrane region" description="Helical" evidence="8">
    <location>
        <begin position="304"/>
        <end position="324"/>
    </location>
</feature>
<keyword evidence="3" id="KW-0813">Transport</keyword>
<feature type="transmembrane region" description="Helical" evidence="8">
    <location>
        <begin position="194"/>
        <end position="214"/>
    </location>
</feature>
<keyword evidence="4" id="KW-1003">Cell membrane</keyword>
<feature type="transmembrane region" description="Helical" evidence="8">
    <location>
        <begin position="518"/>
        <end position="540"/>
    </location>
</feature>
<accession>A0A420WZ91</accession>
<sequence length="659" mass="69321">MTRPALTPGQLCSLLALCCLAMVGYRLHQLLPVEQWLTALHAPRDERIDQIVVHFSLLPRLCVALLGGAALGLAGTLMQQVLKNPLASPTTLGVASGAQLALVVVSLWAPGWLVAGREWVALLGGGLATLLVFALAWRRGLAPMAIVLAGLVVSLYLSAVNSALMLFYPERLRDMFIWNAGSLIQNGWAGTQFLLLRLGLAAAAMLVLLRPLALLDFDDQGARNLGVSLRQLRFATLAIAVFMTGCVVSQVGIIGFIGLASPAIVRLLGARRLSHRLRWAPLLGALLLLATDLLLQFGSGPLATLLPTGAATAALGAPLLLWLIPRLSLQGDRAPSAHMAYLHRHPAPKRLLMLLALALALGVVIALSLGQARAGWHWPSPGGLIEAWPWRAPRVAAAAASGLMLALAGTILQRITGNPIASPEVLGISAGAAIGVLGVILLTPLASQGASLLFGTLGALLTLAVLILLNRRNGLAPQRLLLSGVAITALFDALQRLALADNSPRTQQLLAWISGSTYYVDGTTALIALAIAVVLLIATLPFHRWLDLLPLGEDSAHALGLNVRLSRILLLALMALMTAGATLVVGPLSFIGLMAPHMARLAGLPDARSHLLGAGLIGMLIMVLADWLGRVVAFPDQIPAGLVASLIGGAWFMWGLRRL</sequence>
<organism evidence="9 10">
    <name type="scientific">Kushneria sinocarnis</name>
    <dbReference type="NCBI Taxonomy" id="595502"/>
    <lineage>
        <taxon>Bacteria</taxon>
        <taxon>Pseudomonadati</taxon>
        <taxon>Pseudomonadota</taxon>
        <taxon>Gammaproteobacteria</taxon>
        <taxon>Oceanospirillales</taxon>
        <taxon>Halomonadaceae</taxon>
        <taxon>Kushneria</taxon>
    </lineage>
</organism>
<proteinExistence type="inferred from homology"/>
<keyword evidence="6 8" id="KW-1133">Transmembrane helix</keyword>
<evidence type="ECO:0000313" key="9">
    <source>
        <dbReference type="EMBL" id="RKR06549.1"/>
    </source>
</evidence>
<feature type="transmembrane region" description="Helical" evidence="8">
    <location>
        <begin position="640"/>
        <end position="656"/>
    </location>
</feature>
<dbReference type="InterPro" id="IPR037294">
    <property type="entry name" value="ABC_BtuC-like"/>
</dbReference>
<keyword evidence="5 8" id="KW-0812">Transmembrane</keyword>
<dbReference type="AlphaFoldDB" id="A0A420WZ91"/>
<evidence type="ECO:0000256" key="5">
    <source>
        <dbReference type="ARBA" id="ARBA00022692"/>
    </source>
</evidence>
<feature type="transmembrane region" description="Helical" evidence="8">
    <location>
        <begin position="119"/>
        <end position="137"/>
    </location>
</feature>
<comment type="subcellular location">
    <subcellularLocation>
        <location evidence="1">Cell membrane</location>
        <topology evidence="1">Multi-pass membrane protein</topology>
    </subcellularLocation>
</comment>
<comment type="similarity">
    <text evidence="2">Belongs to the binding-protein-dependent transport system permease family. FecCD subfamily.</text>
</comment>
<feature type="transmembrane region" description="Helical" evidence="8">
    <location>
        <begin position="234"/>
        <end position="259"/>
    </location>
</feature>
<gene>
    <name evidence="9" type="ORF">C7446_0530</name>
</gene>
<feature type="transmembrane region" description="Helical" evidence="8">
    <location>
        <begin position="90"/>
        <end position="112"/>
    </location>
</feature>
<feature type="transmembrane region" description="Helical" evidence="8">
    <location>
        <begin position="351"/>
        <end position="372"/>
    </location>
</feature>
<protein>
    <submittedName>
        <fullName evidence="9">Iron complex transport system permease protein</fullName>
    </submittedName>
</protein>
<evidence type="ECO:0000256" key="3">
    <source>
        <dbReference type="ARBA" id="ARBA00022448"/>
    </source>
</evidence>
<feature type="transmembrane region" description="Helical" evidence="8">
    <location>
        <begin position="392"/>
        <end position="412"/>
    </location>
</feature>
<feature type="transmembrane region" description="Helical" evidence="8">
    <location>
        <begin position="611"/>
        <end position="628"/>
    </location>
</feature>
<evidence type="ECO:0000256" key="1">
    <source>
        <dbReference type="ARBA" id="ARBA00004651"/>
    </source>
</evidence>
<keyword evidence="7 8" id="KW-0472">Membrane</keyword>
<evidence type="ECO:0000256" key="7">
    <source>
        <dbReference type="ARBA" id="ARBA00023136"/>
    </source>
</evidence>
<evidence type="ECO:0000313" key="10">
    <source>
        <dbReference type="Proteomes" id="UP000281975"/>
    </source>
</evidence>
<evidence type="ECO:0000256" key="6">
    <source>
        <dbReference type="ARBA" id="ARBA00022989"/>
    </source>
</evidence>
<dbReference type="NCBIfam" id="NF007866">
    <property type="entry name" value="PRK10577.1-2"/>
    <property type="match status" value="1"/>
</dbReference>
<dbReference type="CDD" id="cd06550">
    <property type="entry name" value="TM_ABC_iron-siderophores_like"/>
    <property type="match status" value="1"/>
</dbReference>
<comment type="caution">
    <text evidence="9">The sequence shown here is derived from an EMBL/GenBank/DDBJ whole genome shotgun (WGS) entry which is preliminary data.</text>
</comment>
<feature type="transmembrane region" description="Helical" evidence="8">
    <location>
        <begin position="449"/>
        <end position="468"/>
    </location>
</feature>
<reference evidence="9 10" key="1">
    <citation type="submission" date="2018-10" db="EMBL/GenBank/DDBJ databases">
        <title>Genomic Encyclopedia of Type Strains, Phase IV (KMG-IV): sequencing the most valuable type-strain genomes for metagenomic binning, comparative biology and taxonomic classification.</title>
        <authorList>
            <person name="Goeker M."/>
        </authorList>
    </citation>
    <scope>NUCLEOTIDE SEQUENCE [LARGE SCALE GENOMIC DNA]</scope>
    <source>
        <strain evidence="9 10">DSM 23229</strain>
    </source>
</reference>
<keyword evidence="10" id="KW-1185">Reference proteome</keyword>
<dbReference type="OrthoDB" id="9811721at2"/>
<feature type="transmembrane region" description="Helical" evidence="8">
    <location>
        <begin position="424"/>
        <end position="443"/>
    </location>
</feature>
<dbReference type="Pfam" id="PF01032">
    <property type="entry name" value="FecCD"/>
    <property type="match status" value="2"/>
</dbReference>
<feature type="transmembrane region" description="Helical" evidence="8">
    <location>
        <begin position="143"/>
        <end position="168"/>
    </location>
</feature>
<dbReference type="Proteomes" id="UP000281975">
    <property type="component" value="Unassembled WGS sequence"/>
</dbReference>
<dbReference type="GO" id="GO:0005886">
    <property type="term" value="C:plasma membrane"/>
    <property type="evidence" value="ECO:0007669"/>
    <property type="project" value="UniProtKB-SubCell"/>
</dbReference>